<keyword evidence="1" id="KW-0732">Signal</keyword>
<evidence type="ECO:0000313" key="3">
    <source>
        <dbReference type="Proteomes" id="UP000006671"/>
    </source>
</evidence>
<evidence type="ECO:0000313" key="2">
    <source>
        <dbReference type="EMBL" id="EFC42843.1"/>
    </source>
</evidence>
<dbReference type="InParanoid" id="D2VJW9"/>
<protein>
    <submittedName>
        <fullName evidence="2">Predicted protein</fullName>
    </submittedName>
</protein>
<dbReference type="RefSeq" id="XP_002675587.1">
    <property type="nucleotide sequence ID" value="XM_002675541.1"/>
</dbReference>
<feature type="signal peptide" evidence="1">
    <location>
        <begin position="1"/>
        <end position="25"/>
    </location>
</feature>
<gene>
    <name evidence="2" type="ORF">NAEGRDRAFT_69189</name>
</gene>
<feature type="chain" id="PRO_5003038227" evidence="1">
    <location>
        <begin position="26"/>
        <end position="232"/>
    </location>
</feature>
<name>D2VJW9_NAEGR</name>
<dbReference type="VEuPathDB" id="AmoebaDB:NAEGRDRAFT_69189"/>
<accession>D2VJW9</accession>
<dbReference type="AlphaFoldDB" id="D2VJW9"/>
<sequence length="232" mass="26054">MSHHNALIITACLFAILLIVNYSTAIHPRSILPAMVNQKDYPTSCCLPRKISLKGSTMQVGFAGNETNTYFATWTINDDLDNGKARTDVTNSNIAPNTTIISYRNGQLTYSYTIIWGQTCFCVKTAQNNWSNNYCTIGKLLEESNIGFNKAQKYGTETIMQRGVDRYISTEYYWTLPIDQQSCVFASYVQAITQPEGSFSKNVQFSGASYQLDPKLFTIPDSCPPESQCRTY</sequence>
<dbReference type="GeneID" id="8863874"/>
<organism evidence="3">
    <name type="scientific">Naegleria gruberi</name>
    <name type="common">Amoeba</name>
    <dbReference type="NCBI Taxonomy" id="5762"/>
    <lineage>
        <taxon>Eukaryota</taxon>
        <taxon>Discoba</taxon>
        <taxon>Heterolobosea</taxon>
        <taxon>Tetramitia</taxon>
        <taxon>Eutetramitia</taxon>
        <taxon>Vahlkampfiidae</taxon>
        <taxon>Naegleria</taxon>
    </lineage>
</organism>
<dbReference type="EMBL" id="GG738877">
    <property type="protein sequence ID" value="EFC42843.1"/>
    <property type="molecule type" value="Genomic_DNA"/>
</dbReference>
<dbReference type="KEGG" id="ngr:NAEGRDRAFT_69189"/>
<proteinExistence type="predicted"/>
<dbReference type="Proteomes" id="UP000006671">
    <property type="component" value="Unassembled WGS sequence"/>
</dbReference>
<evidence type="ECO:0000256" key="1">
    <source>
        <dbReference type="SAM" id="SignalP"/>
    </source>
</evidence>
<reference evidence="2 3" key="1">
    <citation type="journal article" date="2010" name="Cell">
        <title>The genome of Naegleria gruberi illuminates early eukaryotic versatility.</title>
        <authorList>
            <person name="Fritz-Laylin L.K."/>
            <person name="Prochnik S.E."/>
            <person name="Ginger M.L."/>
            <person name="Dacks J.B."/>
            <person name="Carpenter M.L."/>
            <person name="Field M.C."/>
            <person name="Kuo A."/>
            <person name="Paredez A."/>
            <person name="Chapman J."/>
            <person name="Pham J."/>
            <person name="Shu S."/>
            <person name="Neupane R."/>
            <person name="Cipriano M."/>
            <person name="Mancuso J."/>
            <person name="Tu H."/>
            <person name="Salamov A."/>
            <person name="Lindquist E."/>
            <person name="Shapiro H."/>
            <person name="Lucas S."/>
            <person name="Grigoriev I.V."/>
            <person name="Cande W.Z."/>
            <person name="Fulton C."/>
            <person name="Rokhsar D.S."/>
            <person name="Dawson S.C."/>
        </authorList>
    </citation>
    <scope>NUCLEOTIDE SEQUENCE [LARGE SCALE GENOMIC DNA]</scope>
    <source>
        <strain evidence="2 3">NEG-M</strain>
    </source>
</reference>
<keyword evidence="3" id="KW-1185">Reference proteome</keyword>